<dbReference type="GO" id="GO:0019843">
    <property type="term" value="F:rRNA binding"/>
    <property type="evidence" value="ECO:0007669"/>
    <property type="project" value="UniProtKB-UniRule"/>
</dbReference>
<evidence type="ECO:0000256" key="3">
    <source>
        <dbReference type="ARBA" id="ARBA00022980"/>
    </source>
</evidence>
<accession>A0A2M7VYG6</accession>
<evidence type="ECO:0000256" key="1">
    <source>
        <dbReference type="ARBA" id="ARBA00022730"/>
    </source>
</evidence>
<reference evidence="9" key="1">
    <citation type="submission" date="2017-09" db="EMBL/GenBank/DDBJ databases">
        <title>Depth-based differentiation of microbial function through sediment-hosted aquifers and enrichment of novel symbionts in the deep terrestrial subsurface.</title>
        <authorList>
            <person name="Probst A.J."/>
            <person name="Ladd B."/>
            <person name="Jarett J.K."/>
            <person name="Geller-Mcgrath D.E."/>
            <person name="Sieber C.M.K."/>
            <person name="Emerson J.B."/>
            <person name="Anantharaman K."/>
            <person name="Thomas B.C."/>
            <person name="Malmstrom R."/>
            <person name="Stieglmeier M."/>
            <person name="Klingl A."/>
            <person name="Woyke T."/>
            <person name="Ryan C.M."/>
            <person name="Banfield J.F."/>
        </authorList>
    </citation>
    <scope>NUCLEOTIDE SEQUENCE [LARGE SCALE GENOMIC DNA]</scope>
</reference>
<evidence type="ECO:0000256" key="2">
    <source>
        <dbReference type="ARBA" id="ARBA00022884"/>
    </source>
</evidence>
<name>A0A2M7VYG6_9BACT</name>
<dbReference type="AlphaFoldDB" id="A0A2M7VYG6"/>
<dbReference type="EMBL" id="PFPX01000061">
    <property type="protein sequence ID" value="PJA09614.1"/>
    <property type="molecule type" value="Genomic_DNA"/>
</dbReference>
<organism evidence="8 9">
    <name type="scientific">Candidatus Falkowbacteria bacterium CG_4_10_14_0_2_um_filter_41_15</name>
    <dbReference type="NCBI Taxonomy" id="1974554"/>
    <lineage>
        <taxon>Bacteria</taxon>
        <taxon>Candidatus Falkowiibacteriota</taxon>
    </lineage>
</organism>
<evidence type="ECO:0000256" key="7">
    <source>
        <dbReference type="SAM" id="MobiDB-lite"/>
    </source>
</evidence>
<dbReference type="InterPro" id="IPR036510">
    <property type="entry name" value="Ribosomal_bS20_sf"/>
</dbReference>
<gene>
    <name evidence="6" type="primary">rpsT</name>
    <name evidence="8" type="ORF">COX68_02385</name>
</gene>
<keyword evidence="1 6" id="KW-0699">rRNA-binding</keyword>
<protein>
    <recommendedName>
        <fullName evidence="5 6">Small ribosomal subunit protein bS20</fullName>
    </recommendedName>
</protein>
<evidence type="ECO:0000256" key="6">
    <source>
        <dbReference type="HAMAP-Rule" id="MF_00500"/>
    </source>
</evidence>
<dbReference type="GO" id="GO:0003735">
    <property type="term" value="F:structural constituent of ribosome"/>
    <property type="evidence" value="ECO:0007669"/>
    <property type="project" value="InterPro"/>
</dbReference>
<comment type="caution">
    <text evidence="8">The sequence shown here is derived from an EMBL/GenBank/DDBJ whole genome shotgun (WGS) entry which is preliminary data.</text>
</comment>
<dbReference type="NCBIfam" id="TIGR00029">
    <property type="entry name" value="S20"/>
    <property type="match status" value="1"/>
</dbReference>
<dbReference type="InterPro" id="IPR002583">
    <property type="entry name" value="Ribosomal_bS20"/>
</dbReference>
<evidence type="ECO:0000313" key="9">
    <source>
        <dbReference type="Proteomes" id="UP000228743"/>
    </source>
</evidence>
<dbReference type="GO" id="GO:0006412">
    <property type="term" value="P:translation"/>
    <property type="evidence" value="ECO:0007669"/>
    <property type="project" value="UniProtKB-UniRule"/>
</dbReference>
<keyword evidence="2 6" id="KW-0694">RNA-binding</keyword>
<dbReference type="GO" id="GO:1990904">
    <property type="term" value="C:ribonucleoprotein complex"/>
    <property type="evidence" value="ECO:0007669"/>
    <property type="project" value="UniProtKB-KW"/>
</dbReference>
<comment type="similarity">
    <text evidence="6">Belongs to the bacterial ribosomal protein bS20 family.</text>
</comment>
<dbReference type="SUPFAM" id="SSF46992">
    <property type="entry name" value="Ribosomal protein S20"/>
    <property type="match status" value="1"/>
</dbReference>
<comment type="function">
    <text evidence="6">Binds directly to 16S ribosomal RNA.</text>
</comment>
<sequence>MPNQRAAKKDLRKNVKRKKINNSIKANTKKLVKDIIKNIESKEIKAKVGINSAIQAIDKMVKKGIIKANTASRQKSKLQKKANKSK</sequence>
<evidence type="ECO:0000313" key="8">
    <source>
        <dbReference type="EMBL" id="PJA09614.1"/>
    </source>
</evidence>
<dbReference type="Gene3D" id="1.20.58.110">
    <property type="entry name" value="Ribosomal protein S20"/>
    <property type="match status" value="1"/>
</dbReference>
<keyword evidence="3 6" id="KW-0689">Ribosomal protein</keyword>
<dbReference type="HAMAP" id="MF_00500">
    <property type="entry name" value="Ribosomal_bS20"/>
    <property type="match status" value="1"/>
</dbReference>
<evidence type="ECO:0000256" key="4">
    <source>
        <dbReference type="ARBA" id="ARBA00023274"/>
    </source>
</evidence>
<keyword evidence="4 6" id="KW-0687">Ribonucleoprotein</keyword>
<feature type="region of interest" description="Disordered" evidence="7">
    <location>
        <begin position="1"/>
        <end position="21"/>
    </location>
</feature>
<proteinExistence type="inferred from homology"/>
<dbReference type="Proteomes" id="UP000228743">
    <property type="component" value="Unassembled WGS sequence"/>
</dbReference>
<dbReference type="GO" id="GO:0005840">
    <property type="term" value="C:ribosome"/>
    <property type="evidence" value="ECO:0007669"/>
    <property type="project" value="UniProtKB-KW"/>
</dbReference>
<dbReference type="Pfam" id="PF01649">
    <property type="entry name" value="Ribosomal_S20p"/>
    <property type="match status" value="1"/>
</dbReference>
<evidence type="ECO:0000256" key="5">
    <source>
        <dbReference type="ARBA" id="ARBA00035136"/>
    </source>
</evidence>